<evidence type="ECO:0000313" key="3">
    <source>
        <dbReference type="Proteomes" id="UP000007364"/>
    </source>
</evidence>
<protein>
    <submittedName>
        <fullName evidence="2">Uncharacterized protein</fullName>
    </submittedName>
</protein>
<proteinExistence type="predicted"/>
<keyword evidence="1" id="KW-0472">Membrane</keyword>
<dbReference type="AlphaFoldDB" id="K2PXQ3"/>
<reference evidence="2 3" key="1">
    <citation type="journal article" date="2012" name="J. Bacteriol.">
        <title>Genome Sequence of Galbibacter marinum Type Strain ck-I2-15.</title>
        <authorList>
            <person name="Lai Q."/>
            <person name="Li C."/>
            <person name="Shao Z."/>
        </authorList>
    </citation>
    <scope>NUCLEOTIDE SEQUENCE [LARGE SCALE GENOMIC DNA]</scope>
    <source>
        <strain evidence="3">ck-I2-15</strain>
    </source>
</reference>
<keyword evidence="3" id="KW-1185">Reference proteome</keyword>
<comment type="caution">
    <text evidence="2">The sequence shown here is derived from an EMBL/GenBank/DDBJ whole genome shotgun (WGS) entry which is preliminary data.</text>
</comment>
<sequence>MKSLLENTLKNTITLKTKTMEQQSKIHEELLRNNRIIAILCVTCVSISLILSAMTAHMAGIIGSIEGCIAIIGIILIVMVMIILGITIGARSATQIQ</sequence>
<gene>
    <name evidence="2" type="ORF">I215_01763</name>
</gene>
<feature type="transmembrane region" description="Helical" evidence="1">
    <location>
        <begin position="36"/>
        <end position="63"/>
    </location>
</feature>
<dbReference type="STRING" id="555500.I215_01763"/>
<dbReference type="Proteomes" id="UP000007364">
    <property type="component" value="Unassembled WGS sequence"/>
</dbReference>
<evidence type="ECO:0000313" key="2">
    <source>
        <dbReference type="EMBL" id="EKF56209.1"/>
    </source>
</evidence>
<feature type="transmembrane region" description="Helical" evidence="1">
    <location>
        <begin position="69"/>
        <end position="90"/>
    </location>
</feature>
<keyword evidence="1" id="KW-1133">Transmembrane helix</keyword>
<dbReference type="EMBL" id="AMSG01000002">
    <property type="protein sequence ID" value="EKF56209.1"/>
    <property type="molecule type" value="Genomic_DNA"/>
</dbReference>
<accession>K2PXQ3</accession>
<name>K2PXQ3_9FLAO</name>
<evidence type="ECO:0000256" key="1">
    <source>
        <dbReference type="SAM" id="Phobius"/>
    </source>
</evidence>
<organism evidence="2 3">
    <name type="scientific">Galbibacter marinus</name>
    <dbReference type="NCBI Taxonomy" id="555500"/>
    <lineage>
        <taxon>Bacteria</taxon>
        <taxon>Pseudomonadati</taxon>
        <taxon>Bacteroidota</taxon>
        <taxon>Flavobacteriia</taxon>
        <taxon>Flavobacteriales</taxon>
        <taxon>Flavobacteriaceae</taxon>
        <taxon>Galbibacter</taxon>
    </lineage>
</organism>
<keyword evidence="1" id="KW-0812">Transmembrane</keyword>